<dbReference type="EMBL" id="RRCO01000003">
    <property type="protein sequence ID" value="RRJ25541.1"/>
    <property type="molecule type" value="Genomic_DNA"/>
</dbReference>
<proteinExistence type="predicted"/>
<evidence type="ECO:0000313" key="2">
    <source>
        <dbReference type="Proteomes" id="UP000272490"/>
    </source>
</evidence>
<dbReference type="RefSeq" id="WP_128674170.1">
    <property type="nucleotide sequence ID" value="NZ_RRCO01000003.1"/>
</dbReference>
<dbReference type="InterPro" id="IPR043773">
    <property type="entry name" value="JetA"/>
</dbReference>
<organism evidence="1 2">
    <name type="scientific">Lachnoanaerobaculum gingivalis</name>
    <dbReference type="NCBI Taxonomy" id="2490855"/>
    <lineage>
        <taxon>Bacteria</taxon>
        <taxon>Bacillati</taxon>
        <taxon>Bacillota</taxon>
        <taxon>Clostridia</taxon>
        <taxon>Lachnospirales</taxon>
        <taxon>Lachnospiraceae</taxon>
        <taxon>Lachnoanaerobaculum</taxon>
    </lineage>
</organism>
<keyword evidence="2" id="KW-1185">Reference proteome</keyword>
<comment type="caution">
    <text evidence="1">The sequence shown here is derived from an EMBL/GenBank/DDBJ whole genome shotgun (WGS) entry which is preliminary data.</text>
</comment>
<reference evidence="1 2" key="1">
    <citation type="submission" date="2018-11" db="EMBL/GenBank/DDBJ databases">
        <title>Genome sequencing of Lachnoanaerobaculum sp. KCOM 2030 (= ChDC B114).</title>
        <authorList>
            <person name="Kook J.-K."/>
            <person name="Park S.-N."/>
            <person name="Lim Y.K."/>
        </authorList>
    </citation>
    <scope>NUCLEOTIDE SEQUENCE [LARGE SCALE GENOMIC DNA]</scope>
    <source>
        <strain evidence="1 2">KCOM 2030</strain>
    </source>
</reference>
<dbReference type="OrthoDB" id="9807828at2"/>
<protein>
    <submittedName>
        <fullName evidence="1">Uncharacterized protein</fullName>
    </submittedName>
</protein>
<evidence type="ECO:0000313" key="1">
    <source>
        <dbReference type="EMBL" id="RRJ25541.1"/>
    </source>
</evidence>
<name>A0A3P3QWE0_9FIRM</name>
<dbReference type="AlphaFoldDB" id="A0A3P3QWE0"/>
<dbReference type="Pfam" id="PF18982">
    <property type="entry name" value="JetA"/>
    <property type="match status" value="1"/>
</dbReference>
<sequence length="468" mass="54911">MNIFDEVDENLFRPLTGTNKRKYVDILALIWEKCKRMPMYAIEKSTIFDMAEEYLLGLNENVELDMEEQEEASGNIADIRIIAGSFIRRLRDTGWLLEKPGEYEDEDNLAIHYKVVPILKSFQEIISPTIITYKGKLFKIYSMFEHISEQGSPYEGVLKEASEDFDNLNQALRTLAASIEDHINDLTLGKSPEEILDFFEKYEEKIVVGSYHRFKTNDNLFYYRSSLYESLDRCEDNLFDALVLDYMDTERVERDEAGIKIKELIQKLRMDIEEMEAIMRTIDDRHILYRTRAVQRAQFLLLSDGSSKSKINNILRFYACQINSKEDVYDEDDSVAYDIFQIFGQNFFDCNSLSTPVKKRKPTAIEFMDIIEELDQELIDEKNRKMMEYIKNALTSENVNRFARDILSGNHAVQISSVFENDPDTLIKIIGLYTYSKTSEREYDIRLRDNVVESNGVRFKDFIVEERR</sequence>
<dbReference type="Proteomes" id="UP000272490">
    <property type="component" value="Unassembled WGS sequence"/>
</dbReference>
<gene>
    <name evidence="1" type="ORF">EHV10_07890</name>
</gene>
<accession>A0A3P3QWE0</accession>